<dbReference type="SUPFAM" id="SSF51556">
    <property type="entry name" value="Metallo-dependent hydrolases"/>
    <property type="match status" value="1"/>
</dbReference>
<evidence type="ECO:0000313" key="1">
    <source>
        <dbReference type="EMBL" id="QBG35796.1"/>
    </source>
</evidence>
<organism evidence="1 2">
    <name type="scientific">Litorilituus sediminis</name>
    <dbReference type="NCBI Taxonomy" id="718192"/>
    <lineage>
        <taxon>Bacteria</taxon>
        <taxon>Pseudomonadati</taxon>
        <taxon>Pseudomonadota</taxon>
        <taxon>Gammaproteobacteria</taxon>
        <taxon>Alteromonadales</taxon>
        <taxon>Colwelliaceae</taxon>
        <taxon>Litorilituus</taxon>
    </lineage>
</organism>
<dbReference type="RefSeq" id="WP_130601324.1">
    <property type="nucleotide sequence ID" value="NZ_CP034759.1"/>
</dbReference>
<dbReference type="PANTHER" id="PTHR10443:SF12">
    <property type="entry name" value="DIPEPTIDASE"/>
    <property type="match status" value="1"/>
</dbReference>
<sequence>MNKREFLKALSSMTAVAALGACSSSVSIAEQGKVSALKKRRLYIDGLSFIPKEHLDVKASELNAYIADISDIEAITMADSSTNYKRTYKACMASIKRHLKSMQENPDVYFLASKGSDIALANELDKCAVFLQIQGADCVEEDLNQLDEFYDLGLRALQLTHHYNNVYAGGALSKGNIGLSSRGQALIERLEQKRMLIDLSHSSVASAEQTLALAKGPVVQTHGAARAIVNNARCTPDHVIKAIADSGGVFGVFMMSWWLTDSNVPRAEDYIKHLAHIKNIAGAQAVAIANDYPLRGHEKALASGNNNDLAIEGYKSWWQSNGDKGILGFDKDVNHIVIPELNHIKRMRSIEHLLERAKFTSDEIDLVMGENWQRVLVDILG</sequence>
<dbReference type="Pfam" id="PF01244">
    <property type="entry name" value="Peptidase_M19"/>
    <property type="match status" value="1"/>
</dbReference>
<dbReference type="KEGG" id="lsd:EMK97_08765"/>
<dbReference type="InterPro" id="IPR008257">
    <property type="entry name" value="Pept_M19"/>
</dbReference>
<dbReference type="EMBL" id="CP034759">
    <property type="protein sequence ID" value="QBG35796.1"/>
    <property type="molecule type" value="Genomic_DNA"/>
</dbReference>
<dbReference type="PROSITE" id="PS51257">
    <property type="entry name" value="PROKAR_LIPOPROTEIN"/>
    <property type="match status" value="1"/>
</dbReference>
<dbReference type="InterPro" id="IPR032466">
    <property type="entry name" value="Metal_Hydrolase"/>
</dbReference>
<reference evidence="1 2" key="1">
    <citation type="submission" date="2018-12" db="EMBL/GenBank/DDBJ databases">
        <title>Complete genome of Litorilituus sediminis.</title>
        <authorList>
            <person name="Liu A."/>
            <person name="Rong J."/>
        </authorList>
    </citation>
    <scope>NUCLEOTIDE SEQUENCE [LARGE SCALE GENOMIC DNA]</scope>
    <source>
        <strain evidence="1 2">JCM 17549</strain>
    </source>
</reference>
<name>A0A4P6P2W0_9GAMM</name>
<proteinExistence type="predicted"/>
<dbReference type="GO" id="GO:0006508">
    <property type="term" value="P:proteolysis"/>
    <property type="evidence" value="ECO:0007669"/>
    <property type="project" value="InterPro"/>
</dbReference>
<dbReference type="PROSITE" id="PS51365">
    <property type="entry name" value="RENAL_DIPEPTIDASE_2"/>
    <property type="match status" value="1"/>
</dbReference>
<dbReference type="Gene3D" id="3.20.20.140">
    <property type="entry name" value="Metal-dependent hydrolases"/>
    <property type="match status" value="1"/>
</dbReference>
<dbReference type="Proteomes" id="UP000290244">
    <property type="component" value="Chromosome"/>
</dbReference>
<dbReference type="OrthoDB" id="9804920at2"/>
<accession>A0A4P6P2W0</accession>
<keyword evidence="2" id="KW-1185">Reference proteome</keyword>
<protein>
    <submittedName>
        <fullName evidence="1">Peptidase M19</fullName>
    </submittedName>
</protein>
<dbReference type="PANTHER" id="PTHR10443">
    <property type="entry name" value="MICROSOMAL DIPEPTIDASE"/>
    <property type="match status" value="1"/>
</dbReference>
<dbReference type="GO" id="GO:0070573">
    <property type="term" value="F:metallodipeptidase activity"/>
    <property type="evidence" value="ECO:0007669"/>
    <property type="project" value="InterPro"/>
</dbReference>
<evidence type="ECO:0000313" key="2">
    <source>
        <dbReference type="Proteomes" id="UP000290244"/>
    </source>
</evidence>
<gene>
    <name evidence="1" type="ORF">EMK97_08765</name>
</gene>
<dbReference type="AlphaFoldDB" id="A0A4P6P2W0"/>